<name>A0ABQ9FET6_TEGGR</name>
<accession>A0ABQ9FET6</accession>
<gene>
    <name evidence="5" type="ORF">KUTeg_007965</name>
</gene>
<dbReference type="EMBL" id="JARBDR010000337">
    <property type="protein sequence ID" value="KAJ8315815.1"/>
    <property type="molecule type" value="Genomic_DNA"/>
</dbReference>
<evidence type="ECO:0000313" key="6">
    <source>
        <dbReference type="Proteomes" id="UP001217089"/>
    </source>
</evidence>
<comment type="subcellular location">
    <subcellularLocation>
        <location evidence="1">Nucleus</location>
    </subcellularLocation>
</comment>
<keyword evidence="3" id="KW-0677">Repeat</keyword>
<protein>
    <submittedName>
        <fullName evidence="5">Uncharacterized protein</fullName>
    </submittedName>
</protein>
<keyword evidence="4" id="KW-0539">Nucleus</keyword>
<proteinExistence type="predicted"/>
<dbReference type="PANTHER" id="PTHR22652:SF0">
    <property type="entry name" value="NUCLEOPORIN NUP43"/>
    <property type="match status" value="1"/>
</dbReference>
<evidence type="ECO:0000256" key="3">
    <source>
        <dbReference type="ARBA" id="ARBA00022737"/>
    </source>
</evidence>
<evidence type="ECO:0000256" key="4">
    <source>
        <dbReference type="ARBA" id="ARBA00023242"/>
    </source>
</evidence>
<evidence type="ECO:0000256" key="1">
    <source>
        <dbReference type="ARBA" id="ARBA00004123"/>
    </source>
</evidence>
<evidence type="ECO:0000313" key="5">
    <source>
        <dbReference type="EMBL" id="KAJ8315815.1"/>
    </source>
</evidence>
<evidence type="ECO:0000256" key="2">
    <source>
        <dbReference type="ARBA" id="ARBA00022574"/>
    </source>
</evidence>
<keyword evidence="6" id="KW-1185">Reference proteome</keyword>
<reference evidence="5 6" key="1">
    <citation type="submission" date="2022-12" db="EMBL/GenBank/DDBJ databases">
        <title>Chromosome-level genome of Tegillarca granosa.</title>
        <authorList>
            <person name="Kim J."/>
        </authorList>
    </citation>
    <scope>NUCLEOTIDE SEQUENCE [LARGE SCALE GENOMIC DNA]</scope>
    <source>
        <strain evidence="5">Teg-2019</strain>
        <tissue evidence="5">Adductor muscle</tissue>
    </source>
</reference>
<dbReference type="Proteomes" id="UP001217089">
    <property type="component" value="Unassembled WGS sequence"/>
</dbReference>
<sequence length="92" mass="10080">MKMADVRAKFVSQKISKIRWKPPLKQALKDVDTFATGSWDDEQADVASMDESGMLGMIQKDPELICEAPHVGDVTGLEVLFNSSLILNSVVG</sequence>
<keyword evidence="2" id="KW-0853">WD repeat</keyword>
<comment type="caution">
    <text evidence="5">The sequence shown here is derived from an EMBL/GenBank/DDBJ whole genome shotgun (WGS) entry which is preliminary data.</text>
</comment>
<dbReference type="Gene3D" id="2.130.10.10">
    <property type="entry name" value="YVTN repeat-like/Quinoprotein amine dehydrogenase"/>
    <property type="match status" value="1"/>
</dbReference>
<dbReference type="InterPro" id="IPR015943">
    <property type="entry name" value="WD40/YVTN_repeat-like_dom_sf"/>
</dbReference>
<dbReference type="PANTHER" id="PTHR22652">
    <property type="entry name" value="NUCLEOPORIN NUP43"/>
    <property type="match status" value="1"/>
</dbReference>
<organism evidence="5 6">
    <name type="scientific">Tegillarca granosa</name>
    <name type="common">Malaysian cockle</name>
    <name type="synonym">Anadara granosa</name>
    <dbReference type="NCBI Taxonomy" id="220873"/>
    <lineage>
        <taxon>Eukaryota</taxon>
        <taxon>Metazoa</taxon>
        <taxon>Spiralia</taxon>
        <taxon>Lophotrochozoa</taxon>
        <taxon>Mollusca</taxon>
        <taxon>Bivalvia</taxon>
        <taxon>Autobranchia</taxon>
        <taxon>Pteriomorphia</taxon>
        <taxon>Arcoida</taxon>
        <taxon>Arcoidea</taxon>
        <taxon>Arcidae</taxon>
        <taxon>Tegillarca</taxon>
    </lineage>
</organism>